<name>A0A2Z4HVU2_LISWE</name>
<keyword evidence="1" id="KW-0472">Membrane</keyword>
<sequence length="120" mass="13564">MLEGTTMELSKIFISIFMILSIASVSIFFINLNQAQDFKQMVNYQIERHGGLTTEAQTKIKNYSKDHFDNQFTVKSNSGTDKMEYGKEVSYTVNGKIKLLFITLPVQNIAIKGAAISMVR</sequence>
<evidence type="ECO:0008006" key="3">
    <source>
        <dbReference type="Google" id="ProtNLM"/>
    </source>
</evidence>
<dbReference type="EMBL" id="MH382833">
    <property type="protein sequence ID" value="AWW22421.1"/>
    <property type="molecule type" value="Genomic_DNA"/>
</dbReference>
<keyword evidence="1" id="KW-0812">Transmembrane</keyword>
<proteinExistence type="predicted"/>
<organism evidence="2">
    <name type="scientific">Listeria welshimeri</name>
    <dbReference type="NCBI Taxonomy" id="1643"/>
    <lineage>
        <taxon>Bacteria</taxon>
        <taxon>Bacillati</taxon>
        <taxon>Bacillota</taxon>
        <taxon>Bacilli</taxon>
        <taxon>Bacillales</taxon>
        <taxon>Listeriaceae</taxon>
        <taxon>Listeria</taxon>
    </lineage>
</organism>
<dbReference type="AlphaFoldDB" id="A0A2Z4HVU2"/>
<dbReference type="RefSeq" id="WP_003759282.1">
    <property type="nucleotide sequence ID" value="NZ_JAERVU010000008.1"/>
</dbReference>
<evidence type="ECO:0000313" key="2">
    <source>
        <dbReference type="EMBL" id="AWW22421.1"/>
    </source>
</evidence>
<reference evidence="2" key="1">
    <citation type="submission" date="2018-05" db="EMBL/GenBank/DDBJ databases">
        <title>Prevalence of plasmid-borne benzalkonium chloride resistance cassette bcrABC and cadmium resistance cadA genes in nonpathogenic Listeria spp. isolated from food-processing environments.</title>
        <authorList>
            <person name="Korsak D."/>
            <person name="Chmielowska C."/>
            <person name="Szuplewska M."/>
            <person name="Bartosik D."/>
        </authorList>
    </citation>
    <scope>NUCLEOTIDE SEQUENCE</scope>
    <source>
        <strain evidence="2">40/07</strain>
        <plasmid evidence="2">pLIS1</plasmid>
    </source>
</reference>
<keyword evidence="2" id="KW-0614">Plasmid</keyword>
<evidence type="ECO:0000256" key="1">
    <source>
        <dbReference type="SAM" id="Phobius"/>
    </source>
</evidence>
<keyword evidence="1" id="KW-1133">Transmembrane helix</keyword>
<gene>
    <name evidence="2" type="ORF">pLIS100230</name>
</gene>
<protein>
    <recommendedName>
        <fullName evidence="3">DUF4320 family protein</fullName>
    </recommendedName>
</protein>
<accession>A0A2Z4HVU2</accession>
<geneLocation type="plasmid" evidence="2">
    <name>pLIS1</name>
</geneLocation>
<feature type="transmembrane region" description="Helical" evidence="1">
    <location>
        <begin position="12"/>
        <end position="32"/>
    </location>
</feature>